<name>A0A194RSJ8_PAPMA</name>
<dbReference type="Proteomes" id="UP000053240">
    <property type="component" value="Unassembled WGS sequence"/>
</dbReference>
<feature type="compositionally biased region" description="Polar residues" evidence="1">
    <location>
        <begin position="453"/>
        <end position="487"/>
    </location>
</feature>
<dbReference type="InterPro" id="IPR031961">
    <property type="entry name" value="DUF4780"/>
</dbReference>
<accession>A0A194RSJ8</accession>
<evidence type="ECO:0000256" key="1">
    <source>
        <dbReference type="SAM" id="MobiDB-lite"/>
    </source>
</evidence>
<proteinExistence type="predicted"/>
<feature type="compositionally biased region" description="Polar residues" evidence="1">
    <location>
        <begin position="152"/>
        <end position="164"/>
    </location>
</feature>
<evidence type="ECO:0000313" key="3">
    <source>
        <dbReference type="EMBL" id="KPJ20369.1"/>
    </source>
</evidence>
<feature type="compositionally biased region" description="Polar residues" evidence="1">
    <location>
        <begin position="46"/>
        <end position="59"/>
    </location>
</feature>
<feature type="compositionally biased region" description="Basic residues" evidence="1">
    <location>
        <begin position="115"/>
        <end position="127"/>
    </location>
</feature>
<protein>
    <recommendedName>
        <fullName evidence="2">DUF4780 domain-containing protein</fullName>
    </recommendedName>
</protein>
<reference evidence="3 4" key="1">
    <citation type="journal article" date="2015" name="Nat. Commun.">
        <title>Outbred genome sequencing and CRISPR/Cas9 gene editing in butterflies.</title>
        <authorList>
            <person name="Li X."/>
            <person name="Fan D."/>
            <person name="Zhang W."/>
            <person name="Liu G."/>
            <person name="Zhang L."/>
            <person name="Zhao L."/>
            <person name="Fang X."/>
            <person name="Chen L."/>
            <person name="Dong Y."/>
            <person name="Chen Y."/>
            <person name="Ding Y."/>
            <person name="Zhao R."/>
            <person name="Feng M."/>
            <person name="Zhu Y."/>
            <person name="Feng Y."/>
            <person name="Jiang X."/>
            <person name="Zhu D."/>
            <person name="Xiang H."/>
            <person name="Feng X."/>
            <person name="Li S."/>
            <person name="Wang J."/>
            <person name="Zhang G."/>
            <person name="Kronforst M.R."/>
            <person name="Wang W."/>
        </authorList>
    </citation>
    <scope>NUCLEOTIDE SEQUENCE [LARGE SCALE GENOMIC DNA]</scope>
    <source>
        <strain evidence="3">Ya'a_city_454_Pm</strain>
        <tissue evidence="3">Whole body</tissue>
    </source>
</reference>
<gene>
    <name evidence="3" type="ORF">RR48_06108</name>
</gene>
<feature type="domain" description="DUF4780" evidence="2">
    <location>
        <begin position="235"/>
        <end position="409"/>
    </location>
</feature>
<feature type="region of interest" description="Disordered" evidence="1">
    <location>
        <begin position="1"/>
        <end position="227"/>
    </location>
</feature>
<sequence length="525" mass="56583">MDKTRPTQNKAKATGSFHASTSQPVKAGPSKSSATTSKGGGKASANPTPTTSADAQNNEAAPTAPVMAPPSPPQRIDDDLSAAWQVVSRRAKDKAPKRNLEPTKTGTTGEEPAGKPKKWKRPTKLQRYRAAQLKAQKGELPRVTESPIPDQVSPQAGPSGQCATGSGRRPPEPTTISGKGTAPVKGKAPQRPGKETRAGKRALNSSTSPRGDHKKQKVERPSRTTAISYSDAVSSDLKVAVTCARSGNLTREIANTFIKNMTQAMVKVAWKPEGGSSDQMPVFVTRPTYVEGAIRVTCEDQLTLNWLKGIAADPQMCQGNQLVVKPQADLPRRVRCGMFVPDQFDLLTDTRDIGRLLYRQNRWIDIKEWQFLDGEKQAEGWFIKVTIPETQIPTVLAHNRRLACTINQCYLKFLGKGGKYYETPQTSTPAQPTDMPTPQEQEQNTRDKVADDASTNSSAAEQTKGDQTSQDPQVSIPGTSGFQQVSSPAAGESLVAPSRSMIALCSLTEAAKDSKRASQAPSLAD</sequence>
<organism evidence="3 4">
    <name type="scientific">Papilio machaon</name>
    <name type="common">Old World swallowtail butterfly</name>
    <dbReference type="NCBI Taxonomy" id="76193"/>
    <lineage>
        <taxon>Eukaryota</taxon>
        <taxon>Metazoa</taxon>
        <taxon>Ecdysozoa</taxon>
        <taxon>Arthropoda</taxon>
        <taxon>Hexapoda</taxon>
        <taxon>Insecta</taxon>
        <taxon>Pterygota</taxon>
        <taxon>Neoptera</taxon>
        <taxon>Endopterygota</taxon>
        <taxon>Lepidoptera</taxon>
        <taxon>Glossata</taxon>
        <taxon>Ditrysia</taxon>
        <taxon>Papilionoidea</taxon>
        <taxon>Papilionidae</taxon>
        <taxon>Papilioninae</taxon>
        <taxon>Papilio</taxon>
    </lineage>
</organism>
<feature type="region of interest" description="Disordered" evidence="1">
    <location>
        <begin position="422"/>
        <end position="494"/>
    </location>
</feature>
<feature type="compositionally biased region" description="Low complexity" evidence="1">
    <location>
        <begin position="26"/>
        <end position="37"/>
    </location>
</feature>
<feature type="compositionally biased region" description="Polar residues" evidence="1">
    <location>
        <begin position="423"/>
        <end position="442"/>
    </location>
</feature>
<dbReference type="Pfam" id="PF16012">
    <property type="entry name" value="DUF4780"/>
    <property type="match status" value="1"/>
</dbReference>
<dbReference type="EMBL" id="KQ459700">
    <property type="protein sequence ID" value="KPJ20369.1"/>
    <property type="molecule type" value="Genomic_DNA"/>
</dbReference>
<dbReference type="InParanoid" id="A0A194RSJ8"/>
<feature type="compositionally biased region" description="Polar residues" evidence="1">
    <location>
        <begin position="1"/>
        <end position="24"/>
    </location>
</feature>
<evidence type="ECO:0000313" key="4">
    <source>
        <dbReference type="Proteomes" id="UP000053240"/>
    </source>
</evidence>
<evidence type="ECO:0000259" key="2">
    <source>
        <dbReference type="Pfam" id="PF16012"/>
    </source>
</evidence>
<feature type="compositionally biased region" description="Low complexity" evidence="1">
    <location>
        <begin position="102"/>
        <end position="111"/>
    </location>
</feature>
<dbReference type="AlphaFoldDB" id="A0A194RSJ8"/>
<keyword evidence="4" id="KW-1185">Reference proteome</keyword>